<sequence>MAKIKKMHGCWFCAKMFTRRSQLTNHMNQPKGYCHHAFQIRPTPTKSKTRHLHPPSSQMYSEAEYTGREEDADGVFSISLGSTYYEATSTSQQYLTLGQGLIAVNDLQRKLRGDVHQVMFRSGVITKFLLRGDQHQSAVLVTWPGINRGRRDQVFCFLLPLAPIVWRESPPSGRQQLPLFHASRKAEYMMSDDEDANMARTVDLGLNRRASTSTTLSGREHTEHMYRIARAIVETRRAEARFWLAIVNEARSARTTRQATIDIARAEVDLLEKQDSEAQTREGYYSRLFQATADLVVDAEACTARLKDEADAIGLGPLYGDCPPIASDDLALCQED</sequence>
<dbReference type="AlphaFoldDB" id="A0AAD7MAT4"/>
<comment type="caution">
    <text evidence="1">The sequence shown here is derived from an EMBL/GenBank/DDBJ whole genome shotgun (WGS) entry which is preliminary data.</text>
</comment>
<organism evidence="1 2">
    <name type="scientific">Mycena rosella</name>
    <name type="common">Pink bonnet</name>
    <name type="synonym">Agaricus rosellus</name>
    <dbReference type="NCBI Taxonomy" id="1033263"/>
    <lineage>
        <taxon>Eukaryota</taxon>
        <taxon>Fungi</taxon>
        <taxon>Dikarya</taxon>
        <taxon>Basidiomycota</taxon>
        <taxon>Agaricomycotina</taxon>
        <taxon>Agaricomycetes</taxon>
        <taxon>Agaricomycetidae</taxon>
        <taxon>Agaricales</taxon>
        <taxon>Marasmiineae</taxon>
        <taxon>Mycenaceae</taxon>
        <taxon>Mycena</taxon>
    </lineage>
</organism>
<dbReference type="EMBL" id="JARKIE010000004">
    <property type="protein sequence ID" value="KAJ7708386.1"/>
    <property type="molecule type" value="Genomic_DNA"/>
</dbReference>
<gene>
    <name evidence="1" type="ORF">B0H17DRAFT_1125128</name>
</gene>
<proteinExistence type="predicted"/>
<accession>A0AAD7MAT4</accession>
<reference evidence="1" key="1">
    <citation type="submission" date="2023-03" db="EMBL/GenBank/DDBJ databases">
        <title>Massive genome expansion in bonnet fungi (Mycena s.s.) driven by repeated elements and novel gene families across ecological guilds.</title>
        <authorList>
            <consortium name="Lawrence Berkeley National Laboratory"/>
            <person name="Harder C.B."/>
            <person name="Miyauchi S."/>
            <person name="Viragh M."/>
            <person name="Kuo A."/>
            <person name="Thoen E."/>
            <person name="Andreopoulos B."/>
            <person name="Lu D."/>
            <person name="Skrede I."/>
            <person name="Drula E."/>
            <person name="Henrissat B."/>
            <person name="Morin E."/>
            <person name="Kohler A."/>
            <person name="Barry K."/>
            <person name="LaButti K."/>
            <person name="Morin E."/>
            <person name="Salamov A."/>
            <person name="Lipzen A."/>
            <person name="Mereny Z."/>
            <person name="Hegedus B."/>
            <person name="Baldrian P."/>
            <person name="Stursova M."/>
            <person name="Weitz H."/>
            <person name="Taylor A."/>
            <person name="Grigoriev I.V."/>
            <person name="Nagy L.G."/>
            <person name="Martin F."/>
            <person name="Kauserud H."/>
        </authorList>
    </citation>
    <scope>NUCLEOTIDE SEQUENCE</scope>
    <source>
        <strain evidence="1">CBHHK067</strain>
    </source>
</reference>
<evidence type="ECO:0000313" key="1">
    <source>
        <dbReference type="EMBL" id="KAJ7708386.1"/>
    </source>
</evidence>
<dbReference type="Proteomes" id="UP001221757">
    <property type="component" value="Unassembled WGS sequence"/>
</dbReference>
<protein>
    <submittedName>
        <fullName evidence="1">Uncharacterized protein</fullName>
    </submittedName>
</protein>
<name>A0AAD7MAT4_MYCRO</name>
<evidence type="ECO:0000313" key="2">
    <source>
        <dbReference type="Proteomes" id="UP001221757"/>
    </source>
</evidence>
<keyword evidence="2" id="KW-1185">Reference proteome</keyword>